<dbReference type="InterPro" id="IPR029044">
    <property type="entry name" value="Nucleotide-diphossugar_trans"/>
</dbReference>
<evidence type="ECO:0000313" key="3">
    <source>
        <dbReference type="EMBL" id="QMU97739.1"/>
    </source>
</evidence>
<dbReference type="AlphaFoldDB" id="A0A7D7WFI0"/>
<feature type="transmembrane region" description="Helical" evidence="2">
    <location>
        <begin position="678"/>
        <end position="700"/>
    </location>
</feature>
<feature type="transmembrane region" description="Helical" evidence="2">
    <location>
        <begin position="428"/>
        <end position="448"/>
    </location>
</feature>
<feature type="transmembrane region" description="Helical" evidence="2">
    <location>
        <begin position="351"/>
        <end position="374"/>
    </location>
</feature>
<proteinExistence type="predicted"/>
<name>A0A7D7WFI0_9MICO</name>
<dbReference type="Proteomes" id="UP000515708">
    <property type="component" value="Chromosome"/>
</dbReference>
<accession>A0A7D7WFI0</accession>
<feature type="transmembrane region" description="Helical" evidence="2">
    <location>
        <begin position="649"/>
        <end position="672"/>
    </location>
</feature>
<sequence length="966" mass="99591">MPSRVHAIVVARTGDSAAAQLGRTLEAISRQSTPPDAITVVVLGSGAQVRAVDGIGRSVEAIVEARATTTFAEAVQLAQPRIADGSSVWMLTQDSVPEPGALQLLAGSLERSPSAALAAPKLVRHDDDREIVSMGVSMSRFGRTVQLAADELDQGQHDAVEDALGADVRGMLIRGAAPVVLRPDTGLGGADEGLDLGVRARLGGGRAVLVPKARIGVRPDGVAAAPQRDAARAWVSRRAQLHRRLAYAPAFVVPLHWLTLLPLALWRSIVHLIAKRPGAVAPEWGAALASMVSIGAIARSRRAISSFRTASWSSIAPLRISRTQLRHRLDDGHGTERGAVSELRFFSGGGAWAVLAALAVGIAAFFPLLAWPSIGGGELLPMRQEVADLWADAAWGMRELGLGVVGPADPFAAVLAVLGTLWPGAPSFAVVLLWLGALPLAVLGGWFAATRVTERAGLRILGGVLWALAPTFLAALVQGRPAAVLLHLLLPWLFHSAAVAHRSWGAAGAASLLAAASLACAPSLAPALATLWALTLILMLSTGRLRGAVRVFWLLVPAAAMFAPLVFAQVHRGSPWALLADPGAVEPLAQATADAIGRLSIAQGFPAPDQGGWDWLLGGFAPLAAVLLAPVAVLALVSALSPRWRAGFALLITTMTGLITAMLAVGVAVSFADGEAVAIWPGTGISLAWLGASGAALVTLDTVVARPALRSVTALVTGAGVLACALPGLLAVNVGEAQIRNGATSTLPALVAAHAADDIDSGTLVMTPLDDGSLGTQLVWGPSATLGAQTTLLSTATSMQGDDLATDAVDLLSARDFDAAAALADRGIGFVLLSSTPGQSDRARSMVDAAITAIDQRAGFVKAGETPNGMLWQIDAPIAARAEPSDAQHTVGRLIGLAQIVVVLAALLLAIPTRASRREARARSRVVGRSSDEPIVPARRGVEHGDATTGPVQSVSPPAQPEEESR</sequence>
<keyword evidence="2" id="KW-1133">Transmembrane helix</keyword>
<keyword evidence="2" id="KW-0812">Transmembrane</keyword>
<organism evidence="3 4">
    <name type="scientific">Microbacterium esteraromaticum</name>
    <dbReference type="NCBI Taxonomy" id="57043"/>
    <lineage>
        <taxon>Bacteria</taxon>
        <taxon>Bacillati</taxon>
        <taxon>Actinomycetota</taxon>
        <taxon>Actinomycetes</taxon>
        <taxon>Micrococcales</taxon>
        <taxon>Microbacteriaceae</taxon>
        <taxon>Microbacterium</taxon>
    </lineage>
</organism>
<dbReference type="Pfam" id="PF13641">
    <property type="entry name" value="Glyco_tranf_2_3"/>
    <property type="match status" value="1"/>
</dbReference>
<reference evidence="3 4" key="1">
    <citation type="journal article" date="2020" name="Front. Microbiol.">
        <title>Design of Bacterial Strain-Specific qPCR Assays Using NGS Data and Publicly Available Resources and Its Application to Track Biocontrol Strains.</title>
        <authorList>
            <person name="Hernandez I."/>
            <person name="Sant C."/>
            <person name="Martinez R."/>
            <person name="Fernandez C."/>
        </authorList>
    </citation>
    <scope>NUCLEOTIDE SEQUENCE [LARGE SCALE GENOMIC DNA]</scope>
    <source>
        <strain evidence="3 4">B24</strain>
    </source>
</reference>
<feature type="transmembrane region" description="Helical" evidence="2">
    <location>
        <begin position="615"/>
        <end position="637"/>
    </location>
</feature>
<feature type="transmembrane region" description="Helical" evidence="2">
    <location>
        <begin position="712"/>
        <end position="732"/>
    </location>
</feature>
<dbReference type="SUPFAM" id="SSF53448">
    <property type="entry name" value="Nucleotide-diphospho-sugar transferases"/>
    <property type="match status" value="1"/>
</dbReference>
<keyword evidence="3" id="KW-0808">Transferase</keyword>
<protein>
    <submittedName>
        <fullName evidence="3">Glycosyltransferase</fullName>
    </submittedName>
</protein>
<evidence type="ECO:0000313" key="4">
    <source>
        <dbReference type="Proteomes" id="UP000515708"/>
    </source>
</evidence>
<evidence type="ECO:0000256" key="2">
    <source>
        <dbReference type="SAM" id="Phobius"/>
    </source>
</evidence>
<evidence type="ECO:0000256" key="1">
    <source>
        <dbReference type="SAM" id="MobiDB-lite"/>
    </source>
</evidence>
<gene>
    <name evidence="3" type="ORF">FVO59_11350</name>
</gene>
<feature type="region of interest" description="Disordered" evidence="1">
    <location>
        <begin position="919"/>
        <end position="966"/>
    </location>
</feature>
<keyword evidence="2" id="KW-0472">Membrane</keyword>
<feature type="transmembrane region" description="Helical" evidence="2">
    <location>
        <begin position="460"/>
        <end position="477"/>
    </location>
</feature>
<dbReference type="GO" id="GO:0016740">
    <property type="term" value="F:transferase activity"/>
    <property type="evidence" value="ECO:0007669"/>
    <property type="project" value="UniProtKB-KW"/>
</dbReference>
<feature type="transmembrane region" description="Helical" evidence="2">
    <location>
        <begin position="510"/>
        <end position="539"/>
    </location>
</feature>
<dbReference type="RefSeq" id="WP_182252740.1">
    <property type="nucleotide sequence ID" value="NZ_CP043732.1"/>
</dbReference>
<dbReference type="EMBL" id="CP043732">
    <property type="protein sequence ID" value="QMU97739.1"/>
    <property type="molecule type" value="Genomic_DNA"/>
</dbReference>
<feature type="transmembrane region" description="Helical" evidence="2">
    <location>
        <begin position="551"/>
        <end position="570"/>
    </location>
</feature>
<feature type="transmembrane region" description="Helical" evidence="2">
    <location>
        <begin position="400"/>
        <end position="421"/>
    </location>
</feature>
<feature type="transmembrane region" description="Helical" evidence="2">
    <location>
        <begin position="891"/>
        <end position="911"/>
    </location>
</feature>